<sequence length="104" mass="12237">MNTQLKKGVLELCVLAIINRKDSYGYEIVDSLTEFIKMSEGTIYPMLRRLSKDGYVATYYKESQTGPQRKYYKITETGKEYLKKSYEDWNELVNGVKMILEEEK</sequence>
<proteinExistence type="predicted"/>
<organism evidence="1 2">
    <name type="scientific">Miniphocaeibacter halophilus</name>
    <dbReference type="NCBI Taxonomy" id="2931922"/>
    <lineage>
        <taxon>Bacteria</taxon>
        <taxon>Bacillati</taxon>
        <taxon>Bacillota</taxon>
        <taxon>Tissierellia</taxon>
        <taxon>Tissierellales</taxon>
        <taxon>Peptoniphilaceae</taxon>
        <taxon>Miniphocaeibacter</taxon>
    </lineage>
</organism>
<keyword evidence="2" id="KW-1185">Reference proteome</keyword>
<dbReference type="Proteomes" id="UP000595814">
    <property type="component" value="Chromosome"/>
</dbReference>
<protein>
    <submittedName>
        <fullName evidence="1">PadR family transcriptional regulator</fullName>
    </submittedName>
</protein>
<evidence type="ECO:0000313" key="1">
    <source>
        <dbReference type="EMBL" id="QQK08195.1"/>
    </source>
</evidence>
<accession>A0AC61MRD5</accession>
<evidence type="ECO:0000313" key="2">
    <source>
        <dbReference type="Proteomes" id="UP000595814"/>
    </source>
</evidence>
<reference evidence="1 2" key="1">
    <citation type="journal article" date="2022" name="Int. J. Syst. Evol. Microbiol.">
        <title>Miniphocaeibacter halophilus sp. nov., an ammonium-tolerant acetate-producing bacterium isolated from a biogas system.</title>
        <authorList>
            <person name="Schnurer A."/>
            <person name="Singh A."/>
            <person name="Bi S."/>
            <person name="Qiao W."/>
            <person name="Westerholm M."/>
        </authorList>
    </citation>
    <scope>NUCLEOTIDE SEQUENCE [LARGE SCALE GENOMIC DNA]</scope>
    <source>
        <strain evidence="1 2">AMB_01</strain>
    </source>
</reference>
<gene>
    <name evidence="1" type="ORF">JFY71_01270</name>
</gene>
<dbReference type="EMBL" id="CP066744">
    <property type="protein sequence ID" value="QQK08195.1"/>
    <property type="molecule type" value="Genomic_DNA"/>
</dbReference>
<name>A0AC61MRD5_9FIRM</name>